<dbReference type="EMBL" id="BPLR01011974">
    <property type="protein sequence ID" value="GIY50407.1"/>
    <property type="molecule type" value="Genomic_DNA"/>
</dbReference>
<dbReference type="AlphaFoldDB" id="A0AAV4TYH2"/>
<reference evidence="1 2" key="1">
    <citation type="submission" date="2021-06" db="EMBL/GenBank/DDBJ databases">
        <title>Caerostris extrusa draft genome.</title>
        <authorList>
            <person name="Kono N."/>
            <person name="Arakawa K."/>
        </authorList>
    </citation>
    <scope>NUCLEOTIDE SEQUENCE [LARGE SCALE GENOMIC DNA]</scope>
</reference>
<accession>A0AAV4TYH2</accession>
<keyword evidence="2" id="KW-1185">Reference proteome</keyword>
<evidence type="ECO:0000313" key="2">
    <source>
        <dbReference type="Proteomes" id="UP001054945"/>
    </source>
</evidence>
<name>A0AAV4TYH2_CAEEX</name>
<proteinExistence type="predicted"/>
<protein>
    <submittedName>
        <fullName evidence="1">Uncharacterized protein</fullName>
    </submittedName>
</protein>
<sequence>MSWIPPKIGNPLYPQTAGRGPFFCSTKWASPNMSAHVAQFLLFARDKDSDLVLGSKSQRSEMLQISCLRSGRTNQDFAFLLPKTPGDQGNNKKCFDV</sequence>
<gene>
    <name evidence="1" type="ORF">CEXT_258921</name>
</gene>
<evidence type="ECO:0000313" key="1">
    <source>
        <dbReference type="EMBL" id="GIY50407.1"/>
    </source>
</evidence>
<dbReference type="Proteomes" id="UP001054945">
    <property type="component" value="Unassembled WGS sequence"/>
</dbReference>
<organism evidence="1 2">
    <name type="scientific">Caerostris extrusa</name>
    <name type="common">Bark spider</name>
    <name type="synonym">Caerostris bankana</name>
    <dbReference type="NCBI Taxonomy" id="172846"/>
    <lineage>
        <taxon>Eukaryota</taxon>
        <taxon>Metazoa</taxon>
        <taxon>Ecdysozoa</taxon>
        <taxon>Arthropoda</taxon>
        <taxon>Chelicerata</taxon>
        <taxon>Arachnida</taxon>
        <taxon>Araneae</taxon>
        <taxon>Araneomorphae</taxon>
        <taxon>Entelegynae</taxon>
        <taxon>Araneoidea</taxon>
        <taxon>Araneidae</taxon>
        <taxon>Caerostris</taxon>
    </lineage>
</organism>
<comment type="caution">
    <text evidence="1">The sequence shown here is derived from an EMBL/GenBank/DDBJ whole genome shotgun (WGS) entry which is preliminary data.</text>
</comment>